<keyword evidence="3 7" id="KW-0547">Nucleotide-binding</keyword>
<dbReference type="Gene3D" id="1.10.4050.10">
    <property type="entry name" value="Glutamine synthase adenylyltransferase GlnE"/>
    <property type="match status" value="1"/>
</dbReference>
<dbReference type="FunFam" id="3.30.460.10:FF:000009">
    <property type="entry name" value="Bifunctional glutamine synthetase adenylyltransferase/adenylyl-removing enzyme"/>
    <property type="match status" value="1"/>
</dbReference>
<keyword evidence="11" id="KW-1185">Reference proteome</keyword>
<dbReference type="InterPro" id="IPR013546">
    <property type="entry name" value="PII_UdlTrfase/GS_AdlTrfase"/>
</dbReference>
<protein>
    <recommendedName>
        <fullName evidence="7">Bifunctional glutamine synthetase adenylyltransferase/adenylyl-removing enzyme</fullName>
    </recommendedName>
    <alternativeName>
        <fullName evidence="7">ATP:glutamine synthetase adenylyltransferase</fullName>
    </alternativeName>
    <alternativeName>
        <fullName evidence="7">ATase</fullName>
    </alternativeName>
    <domain>
        <recommendedName>
            <fullName evidence="7">Glutamine synthetase adenylyl-L-tyrosine phosphorylase</fullName>
            <ecNumber evidence="7">2.7.7.89</ecNumber>
        </recommendedName>
        <alternativeName>
            <fullName evidence="7">Adenylyl removase</fullName>
            <shortName evidence="7">AR</shortName>
            <shortName evidence="7">AT-N</shortName>
        </alternativeName>
    </domain>
    <domain>
        <recommendedName>
            <fullName evidence="7">Glutamine synthetase adenylyl transferase</fullName>
            <ecNumber evidence="7">2.7.7.42</ecNumber>
        </recommendedName>
        <alternativeName>
            <fullName evidence="7">Adenylyl transferase</fullName>
            <shortName evidence="7">AT</shortName>
            <shortName evidence="7">AT-C</shortName>
        </alternativeName>
    </domain>
</protein>
<comment type="catalytic activity">
    <reaction evidence="7">
        <text>[glutamine synthetase]-O(4)-(5'-adenylyl)-L-tyrosine + phosphate = [glutamine synthetase]-L-tyrosine + ADP</text>
        <dbReference type="Rhea" id="RHEA:43716"/>
        <dbReference type="Rhea" id="RHEA-COMP:10660"/>
        <dbReference type="Rhea" id="RHEA-COMP:10661"/>
        <dbReference type="ChEBI" id="CHEBI:43474"/>
        <dbReference type="ChEBI" id="CHEBI:46858"/>
        <dbReference type="ChEBI" id="CHEBI:83624"/>
        <dbReference type="ChEBI" id="CHEBI:456216"/>
        <dbReference type="EC" id="2.7.7.89"/>
    </reaction>
</comment>
<evidence type="ECO:0000256" key="3">
    <source>
        <dbReference type="ARBA" id="ARBA00022741"/>
    </source>
</evidence>
<evidence type="ECO:0000256" key="1">
    <source>
        <dbReference type="ARBA" id="ARBA00022679"/>
    </source>
</evidence>
<comment type="caution">
    <text evidence="10">The sequence shown here is derived from an EMBL/GenBank/DDBJ whole genome shotgun (WGS) entry which is preliminary data.</text>
</comment>
<evidence type="ECO:0000259" key="9">
    <source>
        <dbReference type="Pfam" id="PF08335"/>
    </source>
</evidence>
<dbReference type="InterPro" id="IPR043519">
    <property type="entry name" value="NT_sf"/>
</dbReference>
<evidence type="ECO:0000259" key="8">
    <source>
        <dbReference type="Pfam" id="PF03710"/>
    </source>
</evidence>
<sequence length="970" mass="112634">MDTHSNKPIPTEIQKLADERVEQIRAQQPEIIAKLEPECLVELTAVLGLSDYINHQLQRHPEWITVLVDEVKETDICQFYRFMLQKKLQDVNDEEVTKRVLRDFRNRHMVRIAWQDFMSHGTIKQSLWDISTLAETLIINARDWMYNRLCDQYGTPTDAEGRPQPLLIMGMGKLGGGELNFSSDIDLIFTYPESGQTRGGRRELDNQQFFTRLGQKLIALLDQVTVDGFVYRVDMRLRPYGESGPLVCSFNALEHYYQDQGREWERYALVKARVLGPICQDKKDLIALLRPFIYRRYIDFSAIESLRKMKQLIAQEVRRRQLTDNIKLGAGGIREAEFIVQNFQLIHGGRQPDLRKQNIFLAIESVFNHGFLDYNLMVELRNAYLFLRKSENLLQGLSDMQTQTLPDNRLDWQRICWVLGVDTEQVLRKKIQDVMAKINQQFLNSVGGETEDNEQESWAEQLWEETELEHAQKVLIAQGIEDSELIPALLKWRTHVHKKPIGPRGRDTLDKLMPYMLAEILQHANAIKVFIPVSQVIEQIVCRTTYLELLCENPGARKQLVKLCKASPWIAEQLAEFPMLLDDLIDPKQLYDTTEFDDYHSEIRQYCLRVQDDDMEQQMEALRQFKLSQQLKIAAADITGVLPVIQVSDHLTFLAEAIVEQVVIYAWQQLVFRHGKPSYLVDDEMGFAVIGYGKLGGRELGYGSDLDLVFLHNLTETHSQTDGDKPIDSVRFYVKLAQRIIHLFSTRTSSGELYEVDMRLRPSGASGLLVSEVESFGEYQRQAKTWEQQALVRARCIYGDGALEKQFNAHRRQILQKNRVQPKLAEDVHRMRLKMREHLTKVKPNEFDLKHSDGGIVDIEFIAQFLVLCYSNEYPELAEWSDNIRIFKRLTEIKLLDEARAKVLINSYQYLRGISHRQSLLRTSTIVPQDDELIEYSEPVKEVYQHLLVGEHQAISELDRFSQSDIFQNK</sequence>
<evidence type="ECO:0000256" key="2">
    <source>
        <dbReference type="ARBA" id="ARBA00022695"/>
    </source>
</evidence>
<dbReference type="Gene3D" id="1.20.120.330">
    <property type="entry name" value="Nucleotidyltransferases domain 2"/>
    <property type="match status" value="2"/>
</dbReference>
<dbReference type="FunFam" id="1.20.120.1510:FF:000001">
    <property type="entry name" value="Bifunctional glutamine synthetase adenylyltransferase/adenylyl-removing enzyme"/>
    <property type="match status" value="1"/>
</dbReference>
<keyword evidence="2 7" id="KW-0548">Nucleotidyltransferase</keyword>
<keyword evidence="5 7" id="KW-0460">Magnesium</keyword>
<keyword evidence="4 7" id="KW-0067">ATP-binding</keyword>
<comment type="similarity">
    <text evidence="7">Belongs to the GlnE family.</text>
</comment>
<dbReference type="FunFam" id="3.30.460.10:FF:000014">
    <property type="entry name" value="Bifunctional glutamine synthetase adenylyltransferase/adenylyl-removing enzyme"/>
    <property type="match status" value="1"/>
</dbReference>
<feature type="region of interest" description="Adenylyl removase" evidence="7">
    <location>
        <begin position="1"/>
        <end position="450"/>
    </location>
</feature>
<dbReference type="PANTHER" id="PTHR30621:SF0">
    <property type="entry name" value="BIFUNCTIONAL GLUTAMINE SYNTHETASE ADENYLYLTRANSFERASE_ADENYLYL-REMOVING ENZYME"/>
    <property type="match status" value="1"/>
</dbReference>
<feature type="domain" description="Glutamate-ammonia ligase adenylyltransferase repeated" evidence="8">
    <location>
        <begin position="42"/>
        <end position="276"/>
    </location>
</feature>
<dbReference type="AlphaFoldDB" id="A0A3A6TX82"/>
<dbReference type="Proteomes" id="UP000273022">
    <property type="component" value="Unassembled WGS sequence"/>
</dbReference>
<proteinExistence type="inferred from homology"/>
<reference evidence="10 11" key="1">
    <citation type="submission" date="2018-09" db="EMBL/GenBank/DDBJ databases">
        <title>Phylogeny of the Shewanellaceae, and recommendation for two new genera, Pseudoshewanella and Parashewanella.</title>
        <authorList>
            <person name="Wang G."/>
        </authorList>
    </citation>
    <scope>NUCLEOTIDE SEQUENCE [LARGE SCALE GENOMIC DNA]</scope>
    <source>
        <strain evidence="10 11">KCTC 22492</strain>
    </source>
</reference>
<dbReference type="Pfam" id="PF03710">
    <property type="entry name" value="GlnE"/>
    <property type="match status" value="2"/>
</dbReference>
<gene>
    <name evidence="7" type="primary">glnE</name>
    <name evidence="10" type="ORF">D5R81_08255</name>
</gene>
<comment type="catalytic activity">
    <reaction evidence="7">
        <text>[glutamine synthetase]-L-tyrosine + ATP = [glutamine synthetase]-O(4)-(5'-adenylyl)-L-tyrosine + diphosphate</text>
        <dbReference type="Rhea" id="RHEA:18589"/>
        <dbReference type="Rhea" id="RHEA-COMP:10660"/>
        <dbReference type="Rhea" id="RHEA-COMP:10661"/>
        <dbReference type="ChEBI" id="CHEBI:30616"/>
        <dbReference type="ChEBI" id="CHEBI:33019"/>
        <dbReference type="ChEBI" id="CHEBI:46858"/>
        <dbReference type="ChEBI" id="CHEBI:83624"/>
        <dbReference type="EC" id="2.7.7.42"/>
    </reaction>
</comment>
<dbReference type="GO" id="GO:0005524">
    <property type="term" value="F:ATP binding"/>
    <property type="evidence" value="ECO:0007669"/>
    <property type="project" value="UniProtKB-UniRule"/>
</dbReference>
<dbReference type="GO" id="GO:0000820">
    <property type="term" value="P:regulation of glutamine family amino acid metabolic process"/>
    <property type="evidence" value="ECO:0007669"/>
    <property type="project" value="UniProtKB-UniRule"/>
</dbReference>
<feature type="region of interest" description="Adenylyl transferase" evidence="7">
    <location>
        <begin position="463"/>
        <end position="970"/>
    </location>
</feature>
<dbReference type="InterPro" id="IPR023057">
    <property type="entry name" value="GlnE"/>
</dbReference>
<keyword evidence="1 7" id="KW-0808">Transferase</keyword>
<evidence type="ECO:0000256" key="5">
    <source>
        <dbReference type="ARBA" id="ARBA00022842"/>
    </source>
</evidence>
<dbReference type="CDD" id="cd05401">
    <property type="entry name" value="NT_GlnE_GlnD_like"/>
    <property type="match status" value="2"/>
</dbReference>
<dbReference type="OrthoDB" id="9759366at2"/>
<dbReference type="GO" id="GO:0047388">
    <property type="term" value="F:[glutamine synthetase]-adenylyl-L-tyrosine phosphorylase activity"/>
    <property type="evidence" value="ECO:0007669"/>
    <property type="project" value="UniProtKB-EC"/>
</dbReference>
<feature type="domain" description="PII-uridylyltransferase/Glutamine-synthetase adenylyltransferase" evidence="9">
    <location>
        <begin position="836"/>
        <end position="917"/>
    </location>
</feature>
<dbReference type="SUPFAM" id="SSF81593">
    <property type="entry name" value="Nucleotidyltransferase substrate binding subunit/domain"/>
    <property type="match status" value="2"/>
</dbReference>
<dbReference type="GO" id="GO:0008882">
    <property type="term" value="F:[glutamate-ammonia-ligase] adenylyltransferase activity"/>
    <property type="evidence" value="ECO:0007669"/>
    <property type="project" value="UniProtKB-UniRule"/>
</dbReference>
<feature type="domain" description="PII-uridylyltransferase/Glutamine-synthetase adenylyltransferase" evidence="9">
    <location>
        <begin position="307"/>
        <end position="441"/>
    </location>
</feature>
<dbReference type="EC" id="2.7.7.42" evidence="7"/>
<evidence type="ECO:0000256" key="7">
    <source>
        <dbReference type="HAMAP-Rule" id="MF_00802"/>
    </source>
</evidence>
<dbReference type="NCBIfam" id="NF008292">
    <property type="entry name" value="PRK11072.1"/>
    <property type="match status" value="1"/>
</dbReference>
<dbReference type="Gene3D" id="1.20.120.1510">
    <property type="match status" value="1"/>
</dbReference>
<evidence type="ECO:0000313" key="11">
    <source>
        <dbReference type="Proteomes" id="UP000273022"/>
    </source>
</evidence>
<dbReference type="GO" id="GO:0016874">
    <property type="term" value="F:ligase activity"/>
    <property type="evidence" value="ECO:0007669"/>
    <property type="project" value="UniProtKB-KW"/>
</dbReference>
<dbReference type="GO" id="GO:0000287">
    <property type="term" value="F:magnesium ion binding"/>
    <property type="evidence" value="ECO:0007669"/>
    <property type="project" value="UniProtKB-UniRule"/>
</dbReference>
<organism evidence="10 11">
    <name type="scientific">Parashewanella spongiae</name>
    <dbReference type="NCBI Taxonomy" id="342950"/>
    <lineage>
        <taxon>Bacteria</taxon>
        <taxon>Pseudomonadati</taxon>
        <taxon>Pseudomonadota</taxon>
        <taxon>Gammaproteobacteria</taxon>
        <taxon>Alteromonadales</taxon>
        <taxon>Shewanellaceae</taxon>
        <taxon>Parashewanella</taxon>
    </lineage>
</organism>
<keyword evidence="6 7" id="KW-0511">Multifunctional enzyme</keyword>
<dbReference type="InterPro" id="IPR005190">
    <property type="entry name" value="GlnE_rpt_dom"/>
</dbReference>
<comment type="function">
    <text evidence="7">Involved in the regulation of glutamine synthetase GlnA, a key enzyme in the process to assimilate ammonia. When cellular nitrogen levels are high, the C-terminal adenylyl transferase (AT) inactivates GlnA by covalent transfer of an adenylyl group from ATP to specific tyrosine residue of GlnA, thus reducing its activity. Conversely, when nitrogen levels are low, the N-terminal adenylyl removase (AR) activates GlnA by removing the adenylyl group by phosphorolysis, increasing its activity. The regulatory region of GlnE binds the signal transduction protein PII (GlnB) which indicates the nitrogen status of the cell.</text>
</comment>
<feature type="domain" description="Glutamate-ammonia ligase adenylyltransferase repeated" evidence="8">
    <location>
        <begin position="558"/>
        <end position="809"/>
    </location>
</feature>
<evidence type="ECO:0000256" key="6">
    <source>
        <dbReference type="ARBA" id="ARBA00023268"/>
    </source>
</evidence>
<comment type="cofactor">
    <cofactor evidence="7">
        <name>Mg(2+)</name>
        <dbReference type="ChEBI" id="CHEBI:18420"/>
    </cofactor>
</comment>
<evidence type="ECO:0000256" key="4">
    <source>
        <dbReference type="ARBA" id="ARBA00022840"/>
    </source>
</evidence>
<dbReference type="EC" id="2.7.7.89" evidence="7"/>
<evidence type="ECO:0000313" key="10">
    <source>
        <dbReference type="EMBL" id="RJY17500.1"/>
    </source>
</evidence>
<dbReference type="SUPFAM" id="SSF81301">
    <property type="entry name" value="Nucleotidyltransferase"/>
    <property type="match status" value="2"/>
</dbReference>
<dbReference type="FunFam" id="1.20.120.330:FF:000005">
    <property type="entry name" value="Bifunctional glutamine synthetase adenylyltransferase/adenylyl-removing enzyme"/>
    <property type="match status" value="1"/>
</dbReference>
<dbReference type="HAMAP" id="MF_00802">
    <property type="entry name" value="GlnE"/>
    <property type="match status" value="1"/>
</dbReference>
<accession>A0A3A6TX82</accession>
<dbReference type="GO" id="GO:0005829">
    <property type="term" value="C:cytosol"/>
    <property type="evidence" value="ECO:0007669"/>
    <property type="project" value="TreeGrafter"/>
</dbReference>
<dbReference type="PANTHER" id="PTHR30621">
    <property type="entry name" value="GLUTAMINE SYNTHETASE ADENYLYLTRANSFERASE"/>
    <property type="match status" value="1"/>
</dbReference>
<keyword evidence="10" id="KW-0436">Ligase</keyword>
<name>A0A3A6TX82_9GAMM</name>
<dbReference type="Gene3D" id="3.30.460.10">
    <property type="entry name" value="Beta Polymerase, domain 2"/>
    <property type="match status" value="2"/>
</dbReference>
<dbReference type="EMBL" id="QYYH01000040">
    <property type="protein sequence ID" value="RJY17500.1"/>
    <property type="molecule type" value="Genomic_DNA"/>
</dbReference>
<dbReference type="Pfam" id="PF08335">
    <property type="entry name" value="GlnD_UR_UTase"/>
    <property type="match status" value="2"/>
</dbReference>